<evidence type="ECO:0000256" key="2">
    <source>
        <dbReference type="ARBA" id="ARBA00022741"/>
    </source>
</evidence>
<dbReference type="PANTHER" id="PTHR42939:SF1">
    <property type="entry name" value="ABC TRANSPORTER ATP-BINDING PROTEIN ALBC-RELATED"/>
    <property type="match status" value="1"/>
</dbReference>
<proteinExistence type="predicted"/>
<dbReference type="AlphaFoldDB" id="A0A931AS15"/>
<dbReference type="GO" id="GO:0005524">
    <property type="term" value="F:ATP binding"/>
    <property type="evidence" value="ECO:0007669"/>
    <property type="project" value="UniProtKB-KW"/>
</dbReference>
<evidence type="ECO:0000313" key="6">
    <source>
        <dbReference type="Proteomes" id="UP000621436"/>
    </source>
</evidence>
<feature type="domain" description="ABC transporter" evidence="4">
    <location>
        <begin position="11"/>
        <end position="234"/>
    </location>
</feature>
<dbReference type="CDD" id="cd03230">
    <property type="entry name" value="ABC_DR_subfamily_A"/>
    <property type="match status" value="1"/>
</dbReference>
<dbReference type="SUPFAM" id="SSF52540">
    <property type="entry name" value="P-loop containing nucleoside triphosphate hydrolases"/>
    <property type="match status" value="1"/>
</dbReference>
<dbReference type="InterPro" id="IPR027417">
    <property type="entry name" value="P-loop_NTPase"/>
</dbReference>
<keyword evidence="2" id="KW-0547">Nucleotide-binding</keyword>
<protein>
    <submittedName>
        <fullName evidence="5">ABC transporter ATP-binding protein</fullName>
    </submittedName>
</protein>
<dbReference type="PANTHER" id="PTHR42939">
    <property type="entry name" value="ABC TRANSPORTER ATP-BINDING PROTEIN ALBC-RELATED"/>
    <property type="match status" value="1"/>
</dbReference>
<dbReference type="Proteomes" id="UP000621436">
    <property type="component" value="Unassembled WGS sequence"/>
</dbReference>
<evidence type="ECO:0000256" key="3">
    <source>
        <dbReference type="ARBA" id="ARBA00022840"/>
    </source>
</evidence>
<evidence type="ECO:0000256" key="1">
    <source>
        <dbReference type="ARBA" id="ARBA00022448"/>
    </source>
</evidence>
<dbReference type="SMART" id="SM00382">
    <property type="entry name" value="AAA"/>
    <property type="match status" value="1"/>
</dbReference>
<dbReference type="RefSeq" id="WP_270452455.1">
    <property type="nucleotide sequence ID" value="NZ_JADPIE010000001.1"/>
</dbReference>
<evidence type="ECO:0000313" key="5">
    <source>
        <dbReference type="EMBL" id="MBF8435780.1"/>
    </source>
</evidence>
<comment type="caution">
    <text evidence="5">The sequence shown here is derived from an EMBL/GenBank/DDBJ whole genome shotgun (WGS) entry which is preliminary data.</text>
</comment>
<evidence type="ECO:0000259" key="4">
    <source>
        <dbReference type="PROSITE" id="PS50893"/>
    </source>
</evidence>
<keyword evidence="3 5" id="KW-0067">ATP-binding</keyword>
<sequence length="238" mass="26834">MELKETFKPIAKVNSVSKKYGRTVALQDAEMEFPEGELTALIGPNGSGKSTLLKIMVGLTYADTGSVEVLGLKLGIQLKEQVAFLPEIDHFYDWMKVEQVIDFHRSQFSNFNYDKAVELARDMNLKTDTRISSLSKGMRGRLKLVLTLARDVKLYIMDEPLSGLDPQSKGYILEILNSEFAAGGKSVILSTHEVIESEKFYDYVIMLENGQVRLQGYADALRDEHNLSIQDLTREVFN</sequence>
<dbReference type="InterPro" id="IPR003593">
    <property type="entry name" value="AAA+_ATPase"/>
</dbReference>
<keyword evidence="1" id="KW-0813">Transport</keyword>
<dbReference type="GO" id="GO:0016887">
    <property type="term" value="F:ATP hydrolysis activity"/>
    <property type="evidence" value="ECO:0007669"/>
    <property type="project" value="InterPro"/>
</dbReference>
<dbReference type="Gene3D" id="3.40.50.300">
    <property type="entry name" value="P-loop containing nucleotide triphosphate hydrolases"/>
    <property type="match status" value="1"/>
</dbReference>
<dbReference type="InterPro" id="IPR051782">
    <property type="entry name" value="ABC_Transporter_VariousFunc"/>
</dbReference>
<organism evidence="5 6">
    <name type="scientific">Halonatronomonas betaini</name>
    <dbReference type="NCBI Taxonomy" id="2778430"/>
    <lineage>
        <taxon>Bacteria</taxon>
        <taxon>Bacillati</taxon>
        <taxon>Bacillota</taxon>
        <taxon>Clostridia</taxon>
        <taxon>Halanaerobiales</taxon>
        <taxon>Halarsenatibacteraceae</taxon>
        <taxon>Halonatronomonas</taxon>
    </lineage>
</organism>
<dbReference type="InterPro" id="IPR003439">
    <property type="entry name" value="ABC_transporter-like_ATP-bd"/>
</dbReference>
<dbReference type="Pfam" id="PF00005">
    <property type="entry name" value="ABC_tran"/>
    <property type="match status" value="1"/>
</dbReference>
<dbReference type="EMBL" id="JADPIE010000001">
    <property type="protein sequence ID" value="MBF8435780.1"/>
    <property type="molecule type" value="Genomic_DNA"/>
</dbReference>
<reference evidence="5" key="1">
    <citation type="submission" date="2020-11" db="EMBL/GenBank/DDBJ databases">
        <title>Halonatronomonas betainensis gen. nov., sp. nov. a novel haloalkaliphilic representative of the family Halanaerobiacae capable of betaine degradation.</title>
        <authorList>
            <person name="Boltyanskaya Y."/>
            <person name="Kevbrin V."/>
            <person name="Detkova E."/>
            <person name="Grouzdev D.S."/>
            <person name="Koziaeva V."/>
            <person name="Zhilina T."/>
        </authorList>
    </citation>
    <scope>NUCLEOTIDE SEQUENCE</scope>
    <source>
        <strain evidence="5">Z-7014</strain>
    </source>
</reference>
<accession>A0A931AS15</accession>
<keyword evidence="6" id="KW-1185">Reference proteome</keyword>
<gene>
    <name evidence="5" type="ORF">I0Q91_01690</name>
</gene>
<dbReference type="PROSITE" id="PS50893">
    <property type="entry name" value="ABC_TRANSPORTER_2"/>
    <property type="match status" value="1"/>
</dbReference>
<name>A0A931AS15_9FIRM</name>